<organism evidence="5 6">
    <name type="scientific">Dethiosulfatarculus sandiegensis</name>
    <dbReference type="NCBI Taxonomy" id="1429043"/>
    <lineage>
        <taxon>Bacteria</taxon>
        <taxon>Pseudomonadati</taxon>
        <taxon>Thermodesulfobacteriota</taxon>
        <taxon>Desulfarculia</taxon>
        <taxon>Desulfarculales</taxon>
        <taxon>Desulfarculaceae</taxon>
        <taxon>Dethiosulfatarculus</taxon>
    </lineage>
</organism>
<dbReference type="STRING" id="1429043.X474_07140"/>
<name>A0A0D2JGP8_9BACT</name>
<dbReference type="InterPro" id="IPR013785">
    <property type="entry name" value="Aldolase_TIM"/>
</dbReference>
<dbReference type="InterPro" id="IPR008567">
    <property type="entry name" value="BKACE"/>
</dbReference>
<sequence length="309" mass="34097">MQPLIITCCVTGGCNVPTMSPYLPLTPDEIADSAVEAAEAGAAILHLHARDPKDGRPSNDPEHFGAVLKKVGKRTDAVVSMTMPGMPEVPVAERCSNVEKYSPEMAAFVSGSSNYAFHNRLKLADEWKYDWEPKFLADSKNFIYQNTFGDCEHICRVLNSHDIRPEVELFGATHLYNLALLVEQGNIELPLHLEFVMGLLGGLRAEAEDLVFLIRKADKLFGPNNYTWSLSGMVGFGYFGLFPMAVELGGHIRIGLEDNVHISDGVLAKSNKELVERIKRLAQDAGREIATPDQARKILGLKGKNKVDY</sequence>
<dbReference type="PATRIC" id="fig|1429043.3.peg.1518"/>
<dbReference type="Gene3D" id="3.20.20.70">
    <property type="entry name" value="Aldolase class I"/>
    <property type="match status" value="1"/>
</dbReference>
<evidence type="ECO:0008006" key="7">
    <source>
        <dbReference type="Google" id="ProtNLM"/>
    </source>
</evidence>
<keyword evidence="6" id="KW-1185">Reference proteome</keyword>
<evidence type="ECO:0000256" key="4">
    <source>
        <dbReference type="ARBA" id="ARBA00022833"/>
    </source>
</evidence>
<dbReference type="InParanoid" id="A0A0D2JGP8"/>
<evidence type="ECO:0000256" key="2">
    <source>
        <dbReference type="ARBA" id="ARBA00022679"/>
    </source>
</evidence>
<protein>
    <recommendedName>
        <fullName evidence="7">3-keto-5-aminohexanoate cleavage protein</fullName>
    </recommendedName>
</protein>
<keyword evidence="2" id="KW-0808">Transferase</keyword>
<evidence type="ECO:0000256" key="3">
    <source>
        <dbReference type="ARBA" id="ARBA00022723"/>
    </source>
</evidence>
<keyword evidence="4" id="KW-0862">Zinc</keyword>
<evidence type="ECO:0000256" key="1">
    <source>
        <dbReference type="ARBA" id="ARBA00001947"/>
    </source>
</evidence>
<dbReference type="Pfam" id="PF05853">
    <property type="entry name" value="BKACE"/>
    <property type="match status" value="1"/>
</dbReference>
<gene>
    <name evidence="5" type="ORF">X474_07140</name>
</gene>
<comment type="cofactor">
    <cofactor evidence="1">
        <name>Zn(2+)</name>
        <dbReference type="ChEBI" id="CHEBI:29105"/>
    </cofactor>
</comment>
<dbReference type="EMBL" id="AZAC01000008">
    <property type="protein sequence ID" value="KIX14916.1"/>
    <property type="molecule type" value="Genomic_DNA"/>
</dbReference>
<dbReference type="RefSeq" id="WP_044347544.1">
    <property type="nucleotide sequence ID" value="NZ_AZAC01000008.1"/>
</dbReference>
<reference evidence="5 6" key="1">
    <citation type="submission" date="2013-11" db="EMBL/GenBank/DDBJ databases">
        <title>Metagenomic analysis of a methanogenic consortium involved in long chain n-alkane degradation.</title>
        <authorList>
            <person name="Davidova I.A."/>
            <person name="Callaghan A.V."/>
            <person name="Wawrik B."/>
            <person name="Pruitt S."/>
            <person name="Marks C."/>
            <person name="Duncan K.E."/>
            <person name="Suflita J.M."/>
        </authorList>
    </citation>
    <scope>NUCLEOTIDE SEQUENCE [LARGE SCALE GENOMIC DNA]</scope>
    <source>
        <strain evidence="5 6">SPR</strain>
    </source>
</reference>
<evidence type="ECO:0000313" key="6">
    <source>
        <dbReference type="Proteomes" id="UP000032233"/>
    </source>
</evidence>
<evidence type="ECO:0000313" key="5">
    <source>
        <dbReference type="EMBL" id="KIX14916.1"/>
    </source>
</evidence>
<dbReference type="PANTHER" id="PTHR37418:SF2">
    <property type="entry name" value="3-KETO-5-AMINOHEXANOATE CLEAVAGE ENZYME"/>
    <property type="match status" value="1"/>
</dbReference>
<dbReference type="Proteomes" id="UP000032233">
    <property type="component" value="Unassembled WGS sequence"/>
</dbReference>
<dbReference type="PANTHER" id="PTHR37418">
    <property type="entry name" value="3-KETO-5-AMINOHEXANOATE CLEAVAGE ENZYME-RELATED"/>
    <property type="match status" value="1"/>
</dbReference>
<dbReference type="GO" id="GO:0046872">
    <property type="term" value="F:metal ion binding"/>
    <property type="evidence" value="ECO:0007669"/>
    <property type="project" value="UniProtKB-KW"/>
</dbReference>
<proteinExistence type="predicted"/>
<keyword evidence="3" id="KW-0479">Metal-binding</keyword>
<comment type="caution">
    <text evidence="5">The sequence shown here is derived from an EMBL/GenBank/DDBJ whole genome shotgun (WGS) entry which is preliminary data.</text>
</comment>
<dbReference type="GO" id="GO:0043720">
    <property type="term" value="F:3-keto-5-aminohexanoate cleavage activity"/>
    <property type="evidence" value="ECO:0007669"/>
    <property type="project" value="InterPro"/>
</dbReference>
<dbReference type="AlphaFoldDB" id="A0A0D2JGP8"/>
<accession>A0A0D2JGP8</accession>